<evidence type="ECO:0000313" key="6">
    <source>
        <dbReference type="Proteomes" id="UP000785679"/>
    </source>
</evidence>
<evidence type="ECO:0000259" key="4">
    <source>
        <dbReference type="Pfam" id="PF06094"/>
    </source>
</evidence>
<dbReference type="GO" id="GO:0005829">
    <property type="term" value="C:cytosol"/>
    <property type="evidence" value="ECO:0007669"/>
    <property type="project" value="TreeGrafter"/>
</dbReference>
<accession>A0A8J8NIA9</accession>
<proteinExistence type="inferred from homology"/>
<feature type="active site" description="Proton acceptor" evidence="2">
    <location>
        <position position="81"/>
    </location>
</feature>
<organism evidence="5 6">
    <name type="scientific">Halteria grandinella</name>
    <dbReference type="NCBI Taxonomy" id="5974"/>
    <lineage>
        <taxon>Eukaryota</taxon>
        <taxon>Sar</taxon>
        <taxon>Alveolata</taxon>
        <taxon>Ciliophora</taxon>
        <taxon>Intramacronucleata</taxon>
        <taxon>Spirotrichea</taxon>
        <taxon>Stichotrichia</taxon>
        <taxon>Sporadotrichida</taxon>
        <taxon>Halteriidae</taxon>
        <taxon>Halteria</taxon>
    </lineage>
</organism>
<protein>
    <recommendedName>
        <fullName evidence="3">Gamma-glutamylcyclotransferase family protein</fullName>
    </recommendedName>
</protein>
<dbReference type="InterPro" id="IPR036568">
    <property type="entry name" value="GGCT-like_sf"/>
</dbReference>
<name>A0A8J8NIA9_HALGN</name>
<keyword evidence="6" id="KW-1185">Reference proteome</keyword>
<evidence type="ECO:0000256" key="1">
    <source>
        <dbReference type="ARBA" id="ARBA00008861"/>
    </source>
</evidence>
<comment type="similarity">
    <text evidence="1 3">Belongs to the gamma-glutamylcyclotransferase family.</text>
</comment>
<evidence type="ECO:0000313" key="5">
    <source>
        <dbReference type="EMBL" id="TNV75189.1"/>
    </source>
</evidence>
<dbReference type="EMBL" id="RRYP01016170">
    <property type="protein sequence ID" value="TNV75189.1"/>
    <property type="molecule type" value="Genomic_DNA"/>
</dbReference>
<dbReference type="OrthoDB" id="113620at2759"/>
<dbReference type="CDD" id="cd06661">
    <property type="entry name" value="GGCT_like"/>
    <property type="match status" value="1"/>
</dbReference>
<gene>
    <name evidence="5" type="ORF">FGO68_gene350</name>
</gene>
<evidence type="ECO:0000256" key="2">
    <source>
        <dbReference type="PIRSR" id="PIRSR639126-1"/>
    </source>
</evidence>
<reference evidence="5" key="1">
    <citation type="submission" date="2019-06" db="EMBL/GenBank/DDBJ databases">
        <authorList>
            <person name="Zheng W."/>
        </authorList>
    </citation>
    <scope>NUCLEOTIDE SEQUENCE</scope>
    <source>
        <strain evidence="5">QDHG01</strain>
    </source>
</reference>
<dbReference type="PANTHER" id="PTHR12510">
    <property type="entry name" value="TROPONIN C-AKIN-1 PROTEIN"/>
    <property type="match status" value="1"/>
</dbReference>
<feature type="domain" description="Gamma-glutamylcyclotransferase AIG2-like" evidence="4">
    <location>
        <begin position="6"/>
        <end position="123"/>
    </location>
</feature>
<dbReference type="Pfam" id="PF06094">
    <property type="entry name" value="GGACT"/>
    <property type="match status" value="1"/>
</dbReference>
<comment type="caution">
    <text evidence="5">The sequence shown here is derived from an EMBL/GenBank/DDBJ whole genome shotgun (WGS) entry which is preliminary data.</text>
</comment>
<dbReference type="SUPFAM" id="SSF110857">
    <property type="entry name" value="Gamma-glutamyl cyclotransferase-like"/>
    <property type="match status" value="1"/>
</dbReference>
<dbReference type="GO" id="GO:0061929">
    <property type="term" value="F:gamma-glutamylaminecyclotransferase activity"/>
    <property type="evidence" value="ECO:0007669"/>
    <property type="project" value="InterPro"/>
</dbReference>
<dbReference type="InterPro" id="IPR013024">
    <property type="entry name" value="GGCT-like"/>
</dbReference>
<dbReference type="Gene3D" id="3.10.490.10">
    <property type="entry name" value="Gamma-glutamyl cyclotransferase-like"/>
    <property type="match status" value="1"/>
</dbReference>
<dbReference type="InterPro" id="IPR039126">
    <property type="entry name" value="GGACT"/>
</dbReference>
<dbReference type="InterPro" id="IPR009288">
    <property type="entry name" value="AIG2-like_dom"/>
</dbReference>
<dbReference type="PANTHER" id="PTHR12510:SF4">
    <property type="entry name" value="GAMMA-GLUTAMYLAMINECYCLOTRANSFERASE"/>
    <property type="match status" value="1"/>
</dbReference>
<sequence length="141" mass="16739">MESQYLFTYGTLMRDYYNHERMQMSSFCEYVGRGQTVEKGMMFCNFIPYVKLCEYSNSYPIQGEVYSLTTDDFLLQLDALELPAGYKRVQVRVTMESGDTVQAWMYAVKREKEIYEEKSGDFRVYVETKLSESERKEMKKC</sequence>
<dbReference type="AlphaFoldDB" id="A0A8J8NIA9"/>
<dbReference type="Proteomes" id="UP000785679">
    <property type="component" value="Unassembled WGS sequence"/>
</dbReference>
<evidence type="ECO:0000256" key="3">
    <source>
        <dbReference type="RuleBase" id="RU367036"/>
    </source>
</evidence>